<evidence type="ECO:0000256" key="4">
    <source>
        <dbReference type="ARBA" id="ARBA00022679"/>
    </source>
</evidence>
<dbReference type="RefSeq" id="WP_015071326.1">
    <property type="nucleotide sequence ID" value="NZ_CP013126.1"/>
</dbReference>
<organism evidence="7 9">
    <name type="scientific">Acidipropionibacterium acidipropionici</name>
    <dbReference type="NCBI Taxonomy" id="1748"/>
    <lineage>
        <taxon>Bacteria</taxon>
        <taxon>Bacillati</taxon>
        <taxon>Actinomycetota</taxon>
        <taxon>Actinomycetes</taxon>
        <taxon>Propionibacteriales</taxon>
        <taxon>Propionibacteriaceae</taxon>
        <taxon>Acidipropionibacterium</taxon>
    </lineage>
</organism>
<dbReference type="OrthoDB" id="350754at2"/>
<dbReference type="PANTHER" id="PTHR38594">
    <property type="entry name" value="PEP-DEPENDENT DIHYDROXYACETONE KINASE, PHOSPHORYL DONOR SUBUNIT DHAM"/>
    <property type="match status" value="1"/>
</dbReference>
<gene>
    <name evidence="8" type="ORF">A8L58_07860</name>
    <name evidence="7" type="ORF">AXH35_06395</name>
</gene>
<dbReference type="AlphaFoldDB" id="A0A142KGB0"/>
<proteinExistence type="predicted"/>
<evidence type="ECO:0000256" key="2">
    <source>
        <dbReference type="ARBA" id="ARBA00002788"/>
    </source>
</evidence>
<dbReference type="EC" id="2.7.1.121" evidence="3"/>
<dbReference type="EMBL" id="CP015970">
    <property type="protein sequence ID" value="AOZ46631.1"/>
    <property type="molecule type" value="Genomic_DNA"/>
</dbReference>
<accession>A0A142KGB0</accession>
<evidence type="ECO:0000256" key="5">
    <source>
        <dbReference type="ARBA" id="ARBA00046577"/>
    </source>
</evidence>
<dbReference type="Proteomes" id="UP000178666">
    <property type="component" value="Chromosome"/>
</dbReference>
<evidence type="ECO:0000313" key="10">
    <source>
        <dbReference type="Proteomes" id="UP000178666"/>
    </source>
</evidence>
<name>A0A142KGB0_9ACTN</name>
<dbReference type="Proteomes" id="UP000075221">
    <property type="component" value="Chromosome"/>
</dbReference>
<dbReference type="SUPFAM" id="SSF53062">
    <property type="entry name" value="PTS system fructose IIA component-like"/>
    <property type="match status" value="1"/>
</dbReference>
<comment type="catalytic activity">
    <reaction evidence="1">
        <text>dihydroxyacetone + phosphoenolpyruvate = dihydroxyacetone phosphate + pyruvate</text>
        <dbReference type="Rhea" id="RHEA:18381"/>
        <dbReference type="ChEBI" id="CHEBI:15361"/>
        <dbReference type="ChEBI" id="CHEBI:16016"/>
        <dbReference type="ChEBI" id="CHEBI:57642"/>
        <dbReference type="ChEBI" id="CHEBI:58702"/>
        <dbReference type="EC" id="2.7.1.121"/>
    </reaction>
</comment>
<dbReference type="InterPro" id="IPR036662">
    <property type="entry name" value="PTS_EIIA_man-typ_sf"/>
</dbReference>
<dbReference type="InterPro" id="IPR012844">
    <property type="entry name" value="DhaM_N"/>
</dbReference>
<keyword evidence="4" id="KW-0808">Transferase</keyword>
<dbReference type="PROSITE" id="PS51096">
    <property type="entry name" value="PTS_EIIA_TYPE_4"/>
    <property type="match status" value="1"/>
</dbReference>
<comment type="function">
    <text evidence="2">Component of the dihydroxyacetone kinase complex, which is responsible for the phosphoenolpyruvate (PEP)-dependent phosphorylation of dihydroxyacetone. DhaM serves as the phosphoryl donor. Is phosphorylated by phosphoenolpyruvate in an EI- and HPr-dependent reaction, and a phosphorelay system on histidine residues finally leads to phosphoryl transfer to DhaL and dihydroxyacetone.</text>
</comment>
<dbReference type="KEGG" id="aaci:ASQ49_08755"/>
<comment type="subunit">
    <text evidence="5">Homodimer. The dihydroxyacetone kinase complex is composed of a homodimer of DhaM, a homodimer of DhaK and the subunit DhaL.</text>
</comment>
<dbReference type="GO" id="GO:0009401">
    <property type="term" value="P:phosphoenolpyruvate-dependent sugar phosphotransferase system"/>
    <property type="evidence" value="ECO:0007669"/>
    <property type="project" value="InterPro"/>
</dbReference>
<protein>
    <recommendedName>
        <fullName evidence="3">phosphoenolpyruvate--glycerone phosphotransferase</fullName>
        <ecNumber evidence="3">2.7.1.121</ecNumber>
    </recommendedName>
</protein>
<evidence type="ECO:0000313" key="9">
    <source>
        <dbReference type="Proteomes" id="UP000075221"/>
    </source>
</evidence>
<evidence type="ECO:0000256" key="3">
    <source>
        <dbReference type="ARBA" id="ARBA00012095"/>
    </source>
</evidence>
<dbReference type="Gene3D" id="3.40.50.510">
    <property type="entry name" value="Phosphotransferase system, mannose-type IIA component"/>
    <property type="match status" value="1"/>
</dbReference>
<dbReference type="GeneID" id="88085098"/>
<keyword evidence="10" id="KW-1185">Reference proteome</keyword>
<dbReference type="NCBIfam" id="TIGR02364">
    <property type="entry name" value="dha_pts"/>
    <property type="match status" value="1"/>
</dbReference>
<evidence type="ECO:0000313" key="7">
    <source>
        <dbReference type="EMBL" id="AMS05148.1"/>
    </source>
</evidence>
<keyword evidence="7" id="KW-0418">Kinase</keyword>
<dbReference type="InterPro" id="IPR039643">
    <property type="entry name" value="DhaM"/>
</dbReference>
<dbReference type="InterPro" id="IPR004701">
    <property type="entry name" value="PTS_EIIA_man-typ"/>
</dbReference>
<dbReference type="OMA" id="DMVRQMV"/>
<dbReference type="EMBL" id="CP014352">
    <property type="protein sequence ID" value="AMS05148.1"/>
    <property type="molecule type" value="Genomic_DNA"/>
</dbReference>
<evidence type="ECO:0000256" key="1">
    <source>
        <dbReference type="ARBA" id="ARBA00001113"/>
    </source>
</evidence>
<evidence type="ECO:0000259" key="6">
    <source>
        <dbReference type="PROSITE" id="PS51096"/>
    </source>
</evidence>
<dbReference type="GO" id="GO:0047324">
    <property type="term" value="F:phosphoenolpyruvate-glycerone phosphotransferase activity"/>
    <property type="evidence" value="ECO:0007669"/>
    <property type="project" value="UniProtKB-EC"/>
</dbReference>
<sequence length="152" mass="15580">MTESHAEASDQETRSDLVGIVVVSHSRPLARAAVELASEMVQADSRPPIRIAAGLDEQTLGTDAAAVSGALEELAGCPGILVLVDLGSSILSAEMAEEFLDPQVSAKVRISPAPLVEGLLIAAITAATGADLDMVASEAARALEPKLNQIGQ</sequence>
<reference evidence="8 10" key="1">
    <citation type="journal article" date="2016" name="Plant Dis.">
        <title>Improved production of propionic acid using genome shuffling.</title>
        <authorList>
            <person name="Luna-Flores C.H."/>
            <person name="Palfreyman R.W."/>
            <person name="Kromer J.O."/>
            <person name="Nielsen L.K."/>
            <person name="Marcellin E."/>
        </authorList>
    </citation>
    <scope>NUCLEOTIDE SEQUENCE [LARGE SCALE GENOMIC DNA]</scope>
    <source>
        <strain evidence="8 10">F3E8</strain>
    </source>
</reference>
<dbReference type="GO" id="GO:0019563">
    <property type="term" value="P:glycerol catabolic process"/>
    <property type="evidence" value="ECO:0007669"/>
    <property type="project" value="InterPro"/>
</dbReference>
<dbReference type="Pfam" id="PF03610">
    <property type="entry name" value="EIIA-man"/>
    <property type="match status" value="1"/>
</dbReference>
<evidence type="ECO:0000313" key="8">
    <source>
        <dbReference type="EMBL" id="AOZ46631.1"/>
    </source>
</evidence>
<feature type="domain" description="PTS EIIA type-4" evidence="6">
    <location>
        <begin position="17"/>
        <end position="150"/>
    </location>
</feature>
<dbReference type="GO" id="GO:0016020">
    <property type="term" value="C:membrane"/>
    <property type="evidence" value="ECO:0007669"/>
    <property type="project" value="InterPro"/>
</dbReference>
<dbReference type="PANTHER" id="PTHR38594:SF1">
    <property type="entry name" value="PEP-DEPENDENT DIHYDROXYACETONE KINASE, PHOSPHORYL DONOR SUBUNIT DHAM"/>
    <property type="match status" value="1"/>
</dbReference>
<reference evidence="7 9" key="2">
    <citation type="submission" date="2016-02" db="EMBL/GenBank/DDBJ databases">
        <title>Complete Genome Sequence of Propionibacterium acidipropionici ATCC 55737.</title>
        <authorList>
            <person name="Luna Flores C.H."/>
            <person name="Nielsen L.K."/>
            <person name="Marcellin E."/>
        </authorList>
    </citation>
    <scope>NUCLEOTIDE SEQUENCE [LARGE SCALE GENOMIC DNA]</scope>
    <source>
        <strain evidence="7 9">ATCC 55737</strain>
    </source>
</reference>